<protein>
    <recommendedName>
        <fullName evidence="4">Sensor histidine kinase</fullName>
    </recommendedName>
</protein>
<feature type="transmembrane region" description="Helical" evidence="1">
    <location>
        <begin position="6"/>
        <end position="26"/>
    </location>
</feature>
<accession>W7CZ78</accession>
<sequence length="94" mass="11355">MIADYFTLFLVLLILFFFVVLLLFLFQLTKTARDYKFLTQHLNYLEEQRQKTEFALDFIHDFEALLLTVQIQADNGEIEEVKKNRHKSAYLYKK</sequence>
<dbReference type="EMBL" id="AODM01000081">
    <property type="protein sequence ID" value="EUJ44844.1"/>
    <property type="molecule type" value="Genomic_DNA"/>
</dbReference>
<organism evidence="2 3">
    <name type="scientific">Listeria fleischmannii FSL S10-1203</name>
    <dbReference type="NCBI Taxonomy" id="1265822"/>
    <lineage>
        <taxon>Bacteria</taxon>
        <taxon>Bacillati</taxon>
        <taxon>Bacillota</taxon>
        <taxon>Bacilli</taxon>
        <taxon>Bacillales</taxon>
        <taxon>Listeriaceae</taxon>
        <taxon>Listeria</taxon>
    </lineage>
</organism>
<gene>
    <name evidence="2" type="ORF">MCOL2_19589</name>
</gene>
<evidence type="ECO:0000256" key="1">
    <source>
        <dbReference type="SAM" id="Phobius"/>
    </source>
</evidence>
<reference evidence="2 3" key="1">
    <citation type="submission" date="2012-12" db="EMBL/GenBank/DDBJ databases">
        <title>Novel taxa of Listeriaceae from agricultural environments in the United States.</title>
        <authorList>
            <person name="den Bakker H.C."/>
            <person name="Allred A."/>
            <person name="Warchocki S."/>
            <person name="Wright E.M."/>
            <person name="Burrell A."/>
            <person name="Nightingale K.K."/>
            <person name="Kephart D."/>
            <person name="Wiedmann M."/>
        </authorList>
    </citation>
    <scope>NUCLEOTIDE SEQUENCE [LARGE SCALE GENOMIC DNA]</scope>
    <source>
        <strain evidence="2 3">FSL S10-1203</strain>
    </source>
</reference>
<keyword evidence="1" id="KW-0472">Membrane</keyword>
<keyword evidence="1" id="KW-0812">Transmembrane</keyword>
<comment type="caution">
    <text evidence="2">The sequence shown here is derived from an EMBL/GenBank/DDBJ whole genome shotgun (WGS) entry which is preliminary data.</text>
</comment>
<evidence type="ECO:0000313" key="3">
    <source>
        <dbReference type="Proteomes" id="UP000019241"/>
    </source>
</evidence>
<dbReference type="Proteomes" id="UP000019241">
    <property type="component" value="Unassembled WGS sequence"/>
</dbReference>
<evidence type="ECO:0000313" key="2">
    <source>
        <dbReference type="EMBL" id="EUJ44844.1"/>
    </source>
</evidence>
<dbReference type="AlphaFoldDB" id="W7CZ78"/>
<name>W7CZ78_9LIST</name>
<proteinExistence type="predicted"/>
<keyword evidence="1" id="KW-1133">Transmembrane helix</keyword>
<evidence type="ECO:0008006" key="4">
    <source>
        <dbReference type="Google" id="ProtNLM"/>
    </source>
</evidence>